<dbReference type="GO" id="GO:0061630">
    <property type="term" value="F:ubiquitin protein ligase activity"/>
    <property type="evidence" value="ECO:0007669"/>
    <property type="project" value="TreeGrafter"/>
</dbReference>
<evidence type="ECO:0000259" key="10">
    <source>
        <dbReference type="PROSITE" id="PS50089"/>
    </source>
</evidence>
<dbReference type="Gene3D" id="2.30.130.40">
    <property type="entry name" value="LON domain-like"/>
    <property type="match status" value="1"/>
</dbReference>
<keyword evidence="5" id="KW-0862">Zinc</keyword>
<name>A0AAV2MKM6_KNICA</name>
<dbReference type="SUPFAM" id="SSF140718">
    <property type="entry name" value="Mediator hinge subcomplex-like"/>
    <property type="match status" value="1"/>
</dbReference>
<dbReference type="Gene3D" id="6.10.140.200">
    <property type="match status" value="1"/>
</dbReference>
<dbReference type="SUPFAM" id="SSF48452">
    <property type="entry name" value="TPR-like"/>
    <property type="match status" value="1"/>
</dbReference>
<gene>
    <name evidence="12" type="ORF">KC01_LOCUS40112</name>
</gene>
<dbReference type="AlphaFoldDB" id="A0AAV2MKM6"/>
<dbReference type="SUPFAM" id="SSF88697">
    <property type="entry name" value="PUA domain-like"/>
    <property type="match status" value="1"/>
</dbReference>
<evidence type="ECO:0000256" key="3">
    <source>
        <dbReference type="ARBA" id="ARBA00022723"/>
    </source>
</evidence>
<evidence type="ECO:0000256" key="6">
    <source>
        <dbReference type="ARBA" id="ARBA00023015"/>
    </source>
</evidence>
<dbReference type="Pfam" id="PF05983">
    <property type="entry name" value="Med7"/>
    <property type="match status" value="1"/>
</dbReference>
<evidence type="ECO:0000313" key="13">
    <source>
        <dbReference type="Proteomes" id="UP001497482"/>
    </source>
</evidence>
<dbReference type="InterPro" id="IPR015947">
    <property type="entry name" value="PUA-like_sf"/>
</dbReference>
<dbReference type="Gene3D" id="1.25.40.10">
    <property type="entry name" value="Tetratricopeptide repeat domain"/>
    <property type="match status" value="1"/>
</dbReference>
<dbReference type="InterPro" id="IPR011990">
    <property type="entry name" value="TPR-like_helical_dom_sf"/>
</dbReference>
<evidence type="ECO:0000256" key="1">
    <source>
        <dbReference type="ARBA" id="ARBA00004123"/>
    </source>
</evidence>
<dbReference type="Pfam" id="PF13445">
    <property type="entry name" value="zf-RING_UBOX"/>
    <property type="match status" value="1"/>
</dbReference>
<feature type="domain" description="Lon N-terminal" evidence="11">
    <location>
        <begin position="474"/>
        <end position="676"/>
    </location>
</feature>
<dbReference type="InterPro" id="IPR003111">
    <property type="entry name" value="Lon_prtase_N"/>
</dbReference>
<dbReference type="InterPro" id="IPR037212">
    <property type="entry name" value="Med7/Med21-like"/>
</dbReference>
<feature type="domain" description="RING-type" evidence="10">
    <location>
        <begin position="118"/>
        <end position="153"/>
    </location>
</feature>
<dbReference type="CDD" id="cd16513">
    <property type="entry name" value="RING-HC_LONFs_rpt1"/>
    <property type="match status" value="1"/>
</dbReference>
<dbReference type="EMBL" id="OZ035830">
    <property type="protein sequence ID" value="CAL1614009.1"/>
    <property type="molecule type" value="Genomic_DNA"/>
</dbReference>
<evidence type="ECO:0000256" key="7">
    <source>
        <dbReference type="ARBA" id="ARBA00023163"/>
    </source>
</evidence>
<dbReference type="GO" id="GO:0016592">
    <property type="term" value="C:mediator complex"/>
    <property type="evidence" value="ECO:0007669"/>
    <property type="project" value="InterPro"/>
</dbReference>
<dbReference type="PROSITE" id="PS51787">
    <property type="entry name" value="LON_N"/>
    <property type="match status" value="1"/>
</dbReference>
<keyword evidence="7" id="KW-0804">Transcription</keyword>
<evidence type="ECO:0000259" key="11">
    <source>
        <dbReference type="PROSITE" id="PS51787"/>
    </source>
</evidence>
<dbReference type="InterPro" id="IPR027370">
    <property type="entry name" value="Znf-RING_euk"/>
</dbReference>
<proteinExistence type="inferred from homology"/>
<dbReference type="InterPro" id="IPR017907">
    <property type="entry name" value="Znf_RING_CS"/>
</dbReference>
<evidence type="ECO:0000313" key="12">
    <source>
        <dbReference type="EMBL" id="CAL1614009.1"/>
    </source>
</evidence>
<keyword evidence="13" id="KW-1185">Reference proteome</keyword>
<feature type="domain" description="RING-type" evidence="10">
    <location>
        <begin position="395"/>
        <end position="433"/>
    </location>
</feature>
<dbReference type="Proteomes" id="UP001497482">
    <property type="component" value="Chromosome 8"/>
</dbReference>
<dbReference type="InterPro" id="IPR009244">
    <property type="entry name" value="Mediatior_Med7"/>
</dbReference>
<evidence type="ECO:0000256" key="4">
    <source>
        <dbReference type="ARBA" id="ARBA00022771"/>
    </source>
</evidence>
<dbReference type="SUPFAM" id="SSF57850">
    <property type="entry name" value="RING/U-box"/>
    <property type="match status" value="2"/>
</dbReference>
<dbReference type="PROSITE" id="PS00518">
    <property type="entry name" value="ZF_RING_1"/>
    <property type="match status" value="2"/>
</dbReference>
<keyword evidence="6" id="KW-0805">Transcription regulation</keyword>
<dbReference type="Gene3D" id="3.30.40.10">
    <property type="entry name" value="Zinc/RING finger domain, C3HC4 (zinc finger)"/>
    <property type="match status" value="2"/>
</dbReference>
<evidence type="ECO:0000256" key="8">
    <source>
        <dbReference type="ARBA" id="ARBA00023242"/>
    </source>
</evidence>
<keyword evidence="8" id="KW-0539">Nucleus</keyword>
<dbReference type="SMART" id="SM00464">
    <property type="entry name" value="LON"/>
    <property type="match status" value="1"/>
</dbReference>
<comment type="similarity">
    <text evidence="2">Belongs to the Mediator complex subunit 7 family.</text>
</comment>
<dbReference type="Pfam" id="PF02190">
    <property type="entry name" value="LON_substr_bdg"/>
    <property type="match status" value="1"/>
</dbReference>
<keyword evidence="3" id="KW-0479">Metal-binding</keyword>
<dbReference type="PANTHER" id="PTHR23327">
    <property type="entry name" value="RING FINGER PROTEIN 127"/>
    <property type="match status" value="1"/>
</dbReference>
<sequence>MLPINEYFSNRPTSTIRKESWVNHSRPHQARETLRVMMEVQKRQRLETAERFQKHLERVVEMIQGCLASLPDDLPQIDGSENTGDTRHNLMHLNFYVFYSHPWSNRFWTAISMDLLECPLCCFLMCEPVTVPCGHTFCRRCISYLPSKCPKCEETLKPRDVNATKNNVLLISAVEKCCPKEVKTRHRIQEKMKAGHFMEALRIIDDGLDLVPEDPSLKLYRAEANVGLLQLPEALHDLDYLSGLRPHWTEGQFCKGNVLLEMGRQTQALFHFHRCLKIQADFLPAKSQIKKILEAEGVLVPEEMPAFLQVVSEFLKEPFSLSSMELSVHEPPRGAEGEDGSYPLQVDEDVGEASVTASPAAADEEQMRGIEPCTAKCSASRENTLSLLDVGDVECPLCIRLFFEPVTTPCGHTFCKNCLERSLDHNLRCPLCKQPLQEYFRSRKFNVTAVLQDMLTLLFPSQLAERKEIHNLGMAELSNLTKDIPIFVCTVAYPGIACPLHIFEPRYRLMMRRCIETGTKKFGMCSYQQDTGFSEYGCMLEILRSEILPDGRSYVETMGGKRFKVLRRSQRDGYHTADIEYIEDTKVEASGELELLQRMHDHTYTQAQNWCERLSPQLRAQVIRQYGELPQKEDDIQASPDGPKWCWWVLSVLQLDPAYQTTTPTHTSKRHKRMEP</sequence>
<evidence type="ECO:0000256" key="9">
    <source>
        <dbReference type="PROSITE-ProRule" id="PRU00175"/>
    </source>
</evidence>
<dbReference type="GO" id="GO:0008270">
    <property type="term" value="F:zinc ion binding"/>
    <property type="evidence" value="ECO:0007669"/>
    <property type="project" value="UniProtKB-KW"/>
</dbReference>
<dbReference type="PROSITE" id="PS50089">
    <property type="entry name" value="ZF_RING_2"/>
    <property type="match status" value="2"/>
</dbReference>
<dbReference type="Pfam" id="PF13923">
    <property type="entry name" value="zf-C3HC4_2"/>
    <property type="match status" value="1"/>
</dbReference>
<evidence type="ECO:0000256" key="5">
    <source>
        <dbReference type="ARBA" id="ARBA00022833"/>
    </source>
</evidence>
<protein>
    <submittedName>
        <fullName evidence="12">Uncharacterized protein</fullName>
    </submittedName>
</protein>
<comment type="subcellular location">
    <subcellularLocation>
        <location evidence="1">Nucleus</location>
    </subcellularLocation>
</comment>
<evidence type="ECO:0000256" key="2">
    <source>
        <dbReference type="ARBA" id="ARBA00009994"/>
    </source>
</evidence>
<dbReference type="InterPro" id="IPR044888">
    <property type="entry name" value="Mediatior_Med7_sf"/>
</dbReference>
<dbReference type="PANTHER" id="PTHR23327:SF6">
    <property type="entry name" value="LON PEPTIDASE N-TERMINAL DOMAIN AND RING FINGER PROTEIN 1 ISOFORM X1"/>
    <property type="match status" value="1"/>
</dbReference>
<reference evidence="12 13" key="1">
    <citation type="submission" date="2024-04" db="EMBL/GenBank/DDBJ databases">
        <authorList>
            <person name="Waldvogel A.-M."/>
            <person name="Schoenle A."/>
        </authorList>
    </citation>
    <scope>NUCLEOTIDE SEQUENCE [LARGE SCALE GENOMIC DNA]</scope>
</reference>
<dbReference type="GO" id="GO:0006357">
    <property type="term" value="P:regulation of transcription by RNA polymerase II"/>
    <property type="evidence" value="ECO:0007669"/>
    <property type="project" value="InterPro"/>
</dbReference>
<accession>A0AAV2MKM6</accession>
<dbReference type="GO" id="GO:0005737">
    <property type="term" value="C:cytoplasm"/>
    <property type="evidence" value="ECO:0007669"/>
    <property type="project" value="UniProtKB-ARBA"/>
</dbReference>
<organism evidence="12 13">
    <name type="scientific">Knipowitschia caucasica</name>
    <name type="common">Caucasian dwarf goby</name>
    <name type="synonym">Pomatoschistus caucasicus</name>
    <dbReference type="NCBI Taxonomy" id="637954"/>
    <lineage>
        <taxon>Eukaryota</taxon>
        <taxon>Metazoa</taxon>
        <taxon>Chordata</taxon>
        <taxon>Craniata</taxon>
        <taxon>Vertebrata</taxon>
        <taxon>Euteleostomi</taxon>
        <taxon>Actinopterygii</taxon>
        <taxon>Neopterygii</taxon>
        <taxon>Teleostei</taxon>
        <taxon>Neoteleostei</taxon>
        <taxon>Acanthomorphata</taxon>
        <taxon>Gobiaria</taxon>
        <taxon>Gobiiformes</taxon>
        <taxon>Gobioidei</taxon>
        <taxon>Gobiidae</taxon>
        <taxon>Gobiinae</taxon>
        <taxon>Knipowitschia</taxon>
    </lineage>
</organism>
<keyword evidence="4 9" id="KW-0863">Zinc-finger</keyword>
<dbReference type="GO" id="GO:0003712">
    <property type="term" value="F:transcription coregulator activity"/>
    <property type="evidence" value="ECO:0007669"/>
    <property type="project" value="InterPro"/>
</dbReference>
<dbReference type="InterPro" id="IPR013083">
    <property type="entry name" value="Znf_RING/FYVE/PHD"/>
</dbReference>
<dbReference type="CDD" id="cd16514">
    <property type="entry name" value="RING-HC_LONFs_rpt2"/>
    <property type="match status" value="1"/>
</dbReference>
<dbReference type="InterPro" id="IPR001841">
    <property type="entry name" value="Znf_RING"/>
</dbReference>
<dbReference type="SMART" id="SM00184">
    <property type="entry name" value="RING"/>
    <property type="match status" value="2"/>
</dbReference>
<dbReference type="InterPro" id="IPR046336">
    <property type="entry name" value="Lon_prtase_N_sf"/>
</dbReference>